<sequence>MADAAVVAVVGMVGVEGGLLVGRFTPTPPTPPLTATICAGAPTADENSAPGASDEPTVPVAGAVGAAVAGCAGAIDAEPVRVHRRKLDLLNLPARSDDAGHLRYLRNHLHLRLYNRTERLHWHVNGLIHGLPVRGRYRHLYRDGLLHRKLDDLWLTICGCPGSWGAEVTNVFTGVPTGAVPAVPGAAAVATCTGVPSAVVRAFS</sequence>
<keyword evidence="2" id="KW-1185">Reference proteome</keyword>
<dbReference type="VEuPathDB" id="VectorBase:AFAF014819"/>
<evidence type="ECO:0000313" key="1">
    <source>
        <dbReference type="EnsemblMetazoa" id="AFAF014819-PA"/>
    </source>
</evidence>
<protein>
    <submittedName>
        <fullName evidence="1">Uncharacterized protein</fullName>
    </submittedName>
</protein>
<evidence type="ECO:0000313" key="2">
    <source>
        <dbReference type="Proteomes" id="UP000075886"/>
    </source>
</evidence>
<reference evidence="1" key="2">
    <citation type="submission" date="2020-05" db="UniProtKB">
        <authorList>
            <consortium name="EnsemblMetazoa"/>
        </authorList>
    </citation>
    <scope>IDENTIFICATION</scope>
    <source>
        <strain evidence="1">FAR1</strain>
    </source>
</reference>
<dbReference type="AlphaFoldDB" id="A0A182QQG2"/>
<dbReference type="EnsemblMetazoa" id="AFAF014819-RA">
    <property type="protein sequence ID" value="AFAF014819-PA"/>
    <property type="gene ID" value="AFAF014819"/>
</dbReference>
<dbReference type="Proteomes" id="UP000075886">
    <property type="component" value="Unassembled WGS sequence"/>
</dbReference>
<proteinExistence type="predicted"/>
<reference evidence="2" key="1">
    <citation type="submission" date="2014-01" db="EMBL/GenBank/DDBJ databases">
        <title>The Genome Sequence of Anopheles farauti FAR1 (V2).</title>
        <authorList>
            <consortium name="The Broad Institute Genomics Platform"/>
            <person name="Neafsey D.E."/>
            <person name="Besansky N."/>
            <person name="Howell P."/>
            <person name="Walton C."/>
            <person name="Young S.K."/>
            <person name="Zeng Q."/>
            <person name="Gargeya S."/>
            <person name="Fitzgerald M."/>
            <person name="Haas B."/>
            <person name="Abouelleil A."/>
            <person name="Allen A.W."/>
            <person name="Alvarado L."/>
            <person name="Arachchi H.M."/>
            <person name="Berlin A.M."/>
            <person name="Chapman S.B."/>
            <person name="Gainer-Dewar J."/>
            <person name="Goldberg J."/>
            <person name="Griggs A."/>
            <person name="Gujja S."/>
            <person name="Hansen M."/>
            <person name="Howarth C."/>
            <person name="Imamovic A."/>
            <person name="Ireland A."/>
            <person name="Larimer J."/>
            <person name="McCowan C."/>
            <person name="Murphy C."/>
            <person name="Pearson M."/>
            <person name="Poon T.W."/>
            <person name="Priest M."/>
            <person name="Roberts A."/>
            <person name="Saif S."/>
            <person name="Shea T."/>
            <person name="Sisk P."/>
            <person name="Sykes S."/>
            <person name="Wortman J."/>
            <person name="Nusbaum C."/>
            <person name="Birren B."/>
        </authorList>
    </citation>
    <scope>NUCLEOTIDE SEQUENCE [LARGE SCALE GENOMIC DNA]</scope>
    <source>
        <strain evidence="2">FAR1</strain>
    </source>
</reference>
<accession>A0A182QQG2</accession>
<organism evidence="1 2">
    <name type="scientific">Anopheles farauti</name>
    <dbReference type="NCBI Taxonomy" id="69004"/>
    <lineage>
        <taxon>Eukaryota</taxon>
        <taxon>Metazoa</taxon>
        <taxon>Ecdysozoa</taxon>
        <taxon>Arthropoda</taxon>
        <taxon>Hexapoda</taxon>
        <taxon>Insecta</taxon>
        <taxon>Pterygota</taxon>
        <taxon>Neoptera</taxon>
        <taxon>Endopterygota</taxon>
        <taxon>Diptera</taxon>
        <taxon>Nematocera</taxon>
        <taxon>Culicoidea</taxon>
        <taxon>Culicidae</taxon>
        <taxon>Anophelinae</taxon>
        <taxon>Anopheles</taxon>
    </lineage>
</organism>
<dbReference type="EMBL" id="AXCN02000087">
    <property type="status" value="NOT_ANNOTATED_CDS"/>
    <property type="molecule type" value="Genomic_DNA"/>
</dbReference>
<name>A0A182QQG2_9DIPT</name>